<accession>A0A0G4PVW6</accession>
<dbReference type="AlphaFoldDB" id="A0A0G4PVW6"/>
<evidence type="ECO:0000313" key="1">
    <source>
        <dbReference type="EMBL" id="CRL30538.1"/>
    </source>
</evidence>
<proteinExistence type="predicted"/>
<evidence type="ECO:0000313" key="2">
    <source>
        <dbReference type="Proteomes" id="UP000053732"/>
    </source>
</evidence>
<keyword evidence="2" id="KW-1185">Reference proteome</keyword>
<protein>
    <submittedName>
        <fullName evidence="1">Str. FM013</fullName>
    </submittedName>
</protein>
<reference evidence="1 2" key="1">
    <citation type="journal article" date="2014" name="Nat. Commun.">
        <title>Multiple recent horizontal transfers of a large genomic region in cheese making fungi.</title>
        <authorList>
            <person name="Cheeseman K."/>
            <person name="Ropars J."/>
            <person name="Renault P."/>
            <person name="Dupont J."/>
            <person name="Gouzy J."/>
            <person name="Branca A."/>
            <person name="Abraham A.L."/>
            <person name="Ceppi M."/>
            <person name="Conseiller E."/>
            <person name="Debuchy R."/>
            <person name="Malagnac F."/>
            <person name="Goarin A."/>
            <person name="Silar P."/>
            <person name="Lacoste S."/>
            <person name="Sallet E."/>
            <person name="Bensimon A."/>
            <person name="Giraud T."/>
            <person name="Brygoo Y."/>
        </authorList>
    </citation>
    <scope>NUCLEOTIDE SEQUENCE [LARGE SCALE GENOMIC DNA]</scope>
    <source>
        <strain evidence="2">FM 013</strain>
    </source>
</reference>
<sequence>MFVAFLSKRSTFFENLEEFLKLRDLPIRNSFNINNTPITSRGRNAVEGVVSNIDTSPKDAINTATSATSNTIQAQIHDLKSHLPRYYTIVYSDPSTSFSFNLSTVLNSAPKKVSEILPDIDQSFISGYLLAGRKLFLSKGSRLLAIFYAVYGTRKDTGEGC</sequence>
<organism evidence="1 2">
    <name type="scientific">Penicillium camemberti (strain FM 013)</name>
    <dbReference type="NCBI Taxonomy" id="1429867"/>
    <lineage>
        <taxon>Eukaryota</taxon>
        <taxon>Fungi</taxon>
        <taxon>Dikarya</taxon>
        <taxon>Ascomycota</taxon>
        <taxon>Pezizomycotina</taxon>
        <taxon>Eurotiomycetes</taxon>
        <taxon>Eurotiomycetidae</taxon>
        <taxon>Eurotiales</taxon>
        <taxon>Aspergillaceae</taxon>
        <taxon>Penicillium</taxon>
    </lineage>
</organism>
<name>A0A0G4PVW6_PENC3</name>
<dbReference type="Proteomes" id="UP000053732">
    <property type="component" value="Unassembled WGS sequence"/>
</dbReference>
<gene>
    <name evidence="1" type="ORF">PCAMFM013_S053g000046</name>
</gene>
<dbReference type="EMBL" id="HG793186">
    <property type="protein sequence ID" value="CRL30538.1"/>
    <property type="molecule type" value="Genomic_DNA"/>
</dbReference>